<sequence length="385" mass="45951">MDRMKIIDILDKCKDKLYINSNKSYLKDILNKPNNLEVLRSELNSRRNYFTLQILEKMQFDFIKILPNFELKKNITHYTYGSVNWLYKNKYLSEEKFLEIKEKFTVMKNYEKMFDDTYQNYITTRIDQDRKLFKYNKEESNKIKDRNEEIKKLIEETSSFKINDFKKNHKFINGITEVDIFTVILNVDEFFDLSTLNYVEAEEGKGCISEIKKIYSTYIGQDLFGLSKLQCIDPDSDLSYEDIPEEKELCDIYAKVDKNRNIFNRKTNITLKFSNLDRILNHRISKLHGLINQLQKNSIEVYIVSCVSLTQLLAEITFFEFNSMEMCNIFSLRNNKEEMYNKIMGMISGRIALFGESKILKRPNTFQLDFKYLKSLVYNLEQNKK</sequence>
<evidence type="ECO:0000313" key="2">
    <source>
        <dbReference type="Proteomes" id="UP000016927"/>
    </source>
</evidence>
<dbReference type="EMBL" id="KB908949">
    <property type="protein sequence ID" value="EOB14031.1"/>
    <property type="molecule type" value="Genomic_DNA"/>
</dbReference>
<dbReference type="Proteomes" id="UP000016927">
    <property type="component" value="Unassembled WGS sequence"/>
</dbReference>
<dbReference type="AlphaFoldDB" id="R0KT98"/>
<name>R0KT98_NOSB1</name>
<reference evidence="1 2" key="1">
    <citation type="journal article" date="2013" name="BMC Genomics">
        <title>Comparative genomics of parasitic silkworm microsporidia reveal an association between genome expansion and host adaptation.</title>
        <authorList>
            <person name="Pan G."/>
            <person name="Xu J."/>
            <person name="Li T."/>
            <person name="Xia Q."/>
            <person name="Liu S.L."/>
            <person name="Zhang G."/>
            <person name="Li S."/>
            <person name="Li C."/>
            <person name="Liu H."/>
            <person name="Yang L."/>
            <person name="Liu T."/>
            <person name="Zhang X."/>
            <person name="Wu Z."/>
            <person name="Fan W."/>
            <person name="Dang X."/>
            <person name="Xiang H."/>
            <person name="Tao M."/>
            <person name="Li Y."/>
            <person name="Hu J."/>
            <person name="Li Z."/>
            <person name="Lin L."/>
            <person name="Luo J."/>
            <person name="Geng L."/>
            <person name="Wang L."/>
            <person name="Long M."/>
            <person name="Wan Y."/>
            <person name="He N."/>
            <person name="Zhang Z."/>
            <person name="Lu C."/>
            <person name="Keeling P.J."/>
            <person name="Wang J."/>
            <person name="Xiang Z."/>
            <person name="Zhou Z."/>
        </authorList>
    </citation>
    <scope>NUCLEOTIDE SEQUENCE [LARGE SCALE GENOMIC DNA]</scope>
    <source>
        <strain evidence="2">CQ1 / CVCC 102059</strain>
    </source>
</reference>
<accession>R0KT98</accession>
<organism evidence="1 2">
    <name type="scientific">Nosema bombycis (strain CQ1 / CVCC 102059)</name>
    <name type="common">Microsporidian parasite</name>
    <name type="synonym">Pebrine of silkworm</name>
    <dbReference type="NCBI Taxonomy" id="578461"/>
    <lineage>
        <taxon>Eukaryota</taxon>
        <taxon>Fungi</taxon>
        <taxon>Fungi incertae sedis</taxon>
        <taxon>Microsporidia</taxon>
        <taxon>Nosematidae</taxon>
        <taxon>Nosema</taxon>
    </lineage>
</organism>
<keyword evidence="2" id="KW-1185">Reference proteome</keyword>
<dbReference type="VEuPathDB" id="MicrosporidiaDB:NBO_41g0007"/>
<proteinExistence type="predicted"/>
<protein>
    <submittedName>
        <fullName evidence="1">Uncharacterized protein</fullName>
    </submittedName>
</protein>
<dbReference type="OMA" id="MFRIEND"/>
<dbReference type="HOGENOM" id="CLU_717843_0_0_1"/>
<evidence type="ECO:0000313" key="1">
    <source>
        <dbReference type="EMBL" id="EOB14031.1"/>
    </source>
</evidence>
<dbReference type="OrthoDB" id="2193421at2759"/>
<gene>
    <name evidence="1" type="ORF">NBO_41g0007</name>
</gene>